<keyword evidence="2" id="KW-1003">Cell membrane</keyword>
<keyword evidence="8" id="KW-0325">Glycoprotein</keyword>
<dbReference type="Gene3D" id="3.40.50.2300">
    <property type="match status" value="2"/>
</dbReference>
<gene>
    <name evidence="13" type="primary">LOC105847866</name>
</gene>
<comment type="subcellular location">
    <subcellularLocation>
        <location evidence="1">Cell membrane</location>
        <topology evidence="1">Multi-pass membrane protein</topology>
    </subcellularLocation>
</comment>
<evidence type="ECO:0000256" key="3">
    <source>
        <dbReference type="ARBA" id="ARBA00022692"/>
    </source>
</evidence>
<dbReference type="RefSeq" id="XP_065642523.1">
    <property type="nucleotide sequence ID" value="XM_065786451.1"/>
</dbReference>
<dbReference type="PRINTS" id="PR00248">
    <property type="entry name" value="GPCRMGR"/>
</dbReference>
<dbReference type="InterPro" id="IPR001828">
    <property type="entry name" value="ANF_lig-bd_rcpt"/>
</dbReference>
<protein>
    <submittedName>
        <fullName evidence="13">Extracellular calcium-sensing receptor isoform X2</fullName>
    </submittedName>
</protein>
<keyword evidence="5" id="KW-0297">G-protein coupled receptor</keyword>
<accession>A0ABM4B157</accession>
<feature type="transmembrane region" description="Helical" evidence="10">
    <location>
        <begin position="833"/>
        <end position="857"/>
    </location>
</feature>
<feature type="domain" description="G-protein coupled receptors family 3 profile" evidence="11">
    <location>
        <begin position="725"/>
        <end position="987"/>
    </location>
</feature>
<keyword evidence="9" id="KW-0807">Transducer</keyword>
<reference evidence="12" key="1">
    <citation type="submission" date="2025-05" db="UniProtKB">
        <authorList>
            <consortium name="RefSeq"/>
        </authorList>
    </citation>
    <scope>NUCLEOTIDE SEQUENCE [LARGE SCALE GENOMIC DNA]</scope>
</reference>
<evidence type="ECO:0000256" key="1">
    <source>
        <dbReference type="ARBA" id="ARBA00004651"/>
    </source>
</evidence>
<evidence type="ECO:0000256" key="4">
    <source>
        <dbReference type="ARBA" id="ARBA00022989"/>
    </source>
</evidence>
<dbReference type="InterPro" id="IPR017978">
    <property type="entry name" value="GPCR_3_C"/>
</dbReference>
<feature type="transmembrane region" description="Helical" evidence="10">
    <location>
        <begin position="760"/>
        <end position="782"/>
    </location>
</feature>
<evidence type="ECO:0000256" key="8">
    <source>
        <dbReference type="ARBA" id="ARBA00023180"/>
    </source>
</evidence>
<keyword evidence="3 10" id="KW-0812">Transmembrane</keyword>
<dbReference type="InterPro" id="IPR028082">
    <property type="entry name" value="Peripla_BP_I"/>
</dbReference>
<evidence type="ECO:0000256" key="10">
    <source>
        <dbReference type="SAM" id="Phobius"/>
    </source>
</evidence>
<feature type="transmembrane region" description="Helical" evidence="10">
    <location>
        <begin position="914"/>
        <end position="939"/>
    </location>
</feature>
<keyword evidence="4 10" id="KW-1133">Transmembrane helix</keyword>
<evidence type="ECO:0000313" key="13">
    <source>
        <dbReference type="RefSeq" id="XP_065642523.1"/>
    </source>
</evidence>
<dbReference type="InterPro" id="IPR000337">
    <property type="entry name" value="GPCR_3"/>
</dbReference>
<keyword evidence="7 13" id="KW-0675">Receptor</keyword>
<proteinExistence type="predicted"/>
<dbReference type="SUPFAM" id="SSF53822">
    <property type="entry name" value="Periplasmic binding protein-like I"/>
    <property type="match status" value="1"/>
</dbReference>
<evidence type="ECO:0000256" key="5">
    <source>
        <dbReference type="ARBA" id="ARBA00023040"/>
    </source>
</evidence>
<organism evidence="12 13">
    <name type="scientific">Hydra vulgaris</name>
    <name type="common">Hydra</name>
    <name type="synonym">Hydra attenuata</name>
    <dbReference type="NCBI Taxonomy" id="6087"/>
    <lineage>
        <taxon>Eukaryota</taxon>
        <taxon>Metazoa</taxon>
        <taxon>Cnidaria</taxon>
        <taxon>Hydrozoa</taxon>
        <taxon>Hydroidolina</taxon>
        <taxon>Anthoathecata</taxon>
        <taxon>Aplanulata</taxon>
        <taxon>Hydridae</taxon>
        <taxon>Hydra</taxon>
    </lineage>
</organism>
<dbReference type="Gene3D" id="2.10.50.30">
    <property type="entry name" value="GPCR, family 3, nine cysteines domain"/>
    <property type="match status" value="1"/>
</dbReference>
<dbReference type="Proteomes" id="UP001652625">
    <property type="component" value="Chromosome 01"/>
</dbReference>
<keyword evidence="6 10" id="KW-0472">Membrane</keyword>
<feature type="transmembrane region" description="Helical" evidence="10">
    <location>
        <begin position="883"/>
        <end position="902"/>
    </location>
</feature>
<dbReference type="InterPro" id="IPR050726">
    <property type="entry name" value="mGluR"/>
</dbReference>
<evidence type="ECO:0000256" key="9">
    <source>
        <dbReference type="ARBA" id="ARBA00023224"/>
    </source>
</evidence>
<evidence type="ECO:0000256" key="6">
    <source>
        <dbReference type="ARBA" id="ARBA00023136"/>
    </source>
</evidence>
<evidence type="ECO:0000259" key="11">
    <source>
        <dbReference type="PROSITE" id="PS50259"/>
    </source>
</evidence>
<dbReference type="PROSITE" id="PS50259">
    <property type="entry name" value="G_PROTEIN_RECEP_F3_4"/>
    <property type="match status" value="1"/>
</dbReference>
<evidence type="ECO:0000313" key="12">
    <source>
        <dbReference type="Proteomes" id="UP001652625"/>
    </source>
</evidence>
<dbReference type="InterPro" id="IPR038550">
    <property type="entry name" value="GPCR_3_9-Cys_sf"/>
</dbReference>
<reference evidence="13" key="2">
    <citation type="submission" date="2025-08" db="UniProtKB">
        <authorList>
            <consortium name="RefSeq"/>
        </authorList>
    </citation>
    <scope>IDENTIFICATION</scope>
</reference>
<keyword evidence="12" id="KW-1185">Reference proteome</keyword>
<feature type="transmembrane region" description="Helical" evidence="10">
    <location>
        <begin position="945"/>
        <end position="964"/>
    </location>
</feature>
<feature type="transmembrane region" description="Helical" evidence="10">
    <location>
        <begin position="727"/>
        <end position="748"/>
    </location>
</feature>
<dbReference type="Pfam" id="PF01094">
    <property type="entry name" value="ANF_receptor"/>
    <property type="match status" value="1"/>
</dbReference>
<dbReference type="PANTHER" id="PTHR24060">
    <property type="entry name" value="METABOTROPIC GLUTAMATE RECEPTOR"/>
    <property type="match status" value="1"/>
</dbReference>
<name>A0ABM4B157_HYDVU</name>
<evidence type="ECO:0000256" key="7">
    <source>
        <dbReference type="ARBA" id="ARBA00023170"/>
    </source>
</evidence>
<evidence type="ECO:0000256" key="2">
    <source>
        <dbReference type="ARBA" id="ARBA00022475"/>
    </source>
</evidence>
<feature type="transmembrane region" description="Helical" evidence="10">
    <location>
        <begin position="794"/>
        <end position="812"/>
    </location>
</feature>
<dbReference type="GeneID" id="105847866"/>
<dbReference type="Pfam" id="PF00003">
    <property type="entry name" value="7tm_3"/>
    <property type="match status" value="1"/>
</dbReference>
<sequence length="1053" mass="120155">MKLFVQYDLLNRNLVYESSRINSNLIILNCKLISYERKVQKRGGGIMTYIHNDVTTKIRDDLSVSDADDNIEYSNKNTIAEKINEFFVNIGPNIALKIKSPNISFKSYLSDAQSEIKYKELNYQELNVALKLNKTPGIDDICSRIVANAFTTINRPIFEIFKSSIRTEVVSDKLTVAKVVPIFKTEYLILFVFGFSYCDKCMDNRVKSFVSATFKISGLFPMGCFSASDIDNRTIAWMEALNYTVNQENKRCNKSIFEFVIYDTYNTTNMDMTTFAVLDSLLYSSINKNTDKVVNSCDINVKSCDTNNSTCESCSNIYKQEHINTILGFVGPAESSNSIYVNELTSSYKSIPVVSYAATSLELNNRISYPNFFRTVSSGDHQAEFITDLIKKINSNLVSILWVDSSYGRDGGEQQIISFKKNGICIDYKDKLPNNYNPDKYSQIATNLTASNAKVIVFWGTFSPFQNLLTNTSAQNLTDKTWILSEAVGKNPFFLDNKNIFNNKIFLVVQTDGEDTEFKSHFYSQTYQNSSPWLKAVFKKHGVNESTQNFTVKNIFEVFDLSKVLFVQNAVKVLTRSFFLYQEKLGANFNTCEFQMINNRTMFLEIIKQISFLTSNESKIFSFDSTHNPQSAFFELYSSKFNLVALWSNKNTTNKARLEIKNSDLISYIYSVCSNSCSFGEIKENVSDSTCCWKCVPCPKYSEDKNCYKLERLYWNFKRNKLLAHQLIVLLFSAIGATTSIVFILTFVKMKSTLIVRSSNYEMSLIQMIMHLVMFILPLLAFGEEAEVKCITRIYLSSFLHVAIVTIVLAKVKRLVAVFSLDIHCKISKKEMFFLRSKIGVLLLIFPCIFVTLIFVAQNSKFKIYVSDDIDTVEKYCDSGNFLVIYVCYVIALSLLCGFQSFKARNLPWKYNENVYIAYSLFLSNITMCIMLGLIQSNFDSSNKKFSYCLLTNIANLFLITILFSNKIKIIWMNPDKNSRAEFYRNRFESKHSSISTSSIVVNQSHASTDAIFFASEDEVSLKSLNAISYANLNEDSISNTNIVSQAPCITYI</sequence>